<dbReference type="RefSeq" id="WP_115550659.1">
    <property type="nucleotide sequence ID" value="NZ_CAOOIB010000003.1"/>
</dbReference>
<protein>
    <recommendedName>
        <fullName evidence="7">ATP synthase subunit delta</fullName>
    </recommendedName>
    <alternativeName>
        <fullName evidence="7">ATP synthase F(1) sector subunit delta</fullName>
    </alternativeName>
    <alternativeName>
        <fullName evidence="7">F-type ATPase subunit delta</fullName>
        <shortName evidence="7">F-ATPase subunit delta</shortName>
    </alternativeName>
</protein>
<dbReference type="PANTHER" id="PTHR11910">
    <property type="entry name" value="ATP SYNTHASE DELTA CHAIN"/>
    <property type="match status" value="1"/>
</dbReference>
<dbReference type="PRINTS" id="PR00125">
    <property type="entry name" value="ATPASEDELTA"/>
</dbReference>
<sequence length="178" mass="20435">MKDLIAKRYIKALAKTASEAELRDIAESLGKLAGAYKVAKFREIVESPYVEQKKKTEFVLENILDNDFNAKFANFIKILAEHKRLDLFEELYRELTSYLATLNKEYIAQLIVSESYDEVKLKEIQDKFSKKLGVNLLLKQQIVANAGIRLVVEDLGVEVSFSQEKFASDLRNHILKAF</sequence>
<dbReference type="SUPFAM" id="SSF47928">
    <property type="entry name" value="N-terminal domain of the delta subunit of the F1F0-ATP synthase"/>
    <property type="match status" value="1"/>
</dbReference>
<evidence type="ECO:0000256" key="1">
    <source>
        <dbReference type="ARBA" id="ARBA00004370"/>
    </source>
</evidence>
<evidence type="ECO:0000313" key="8">
    <source>
        <dbReference type="EMBL" id="RDU64325.1"/>
    </source>
</evidence>
<evidence type="ECO:0000256" key="6">
    <source>
        <dbReference type="ARBA" id="ARBA00023310"/>
    </source>
</evidence>
<dbReference type="GO" id="GO:0005886">
    <property type="term" value="C:plasma membrane"/>
    <property type="evidence" value="ECO:0007669"/>
    <property type="project" value="UniProtKB-SubCell"/>
</dbReference>
<keyword evidence="9" id="KW-1185">Reference proteome</keyword>
<keyword evidence="7" id="KW-1003">Cell membrane</keyword>
<comment type="subcellular location">
    <subcellularLocation>
        <location evidence="7">Cell membrane</location>
        <topology evidence="7">Peripheral membrane protein</topology>
    </subcellularLocation>
    <subcellularLocation>
        <location evidence="1">Membrane</location>
    </subcellularLocation>
</comment>
<dbReference type="GO" id="GO:0045259">
    <property type="term" value="C:proton-transporting ATP synthase complex"/>
    <property type="evidence" value="ECO:0007669"/>
    <property type="project" value="UniProtKB-KW"/>
</dbReference>
<keyword evidence="4 7" id="KW-0406">Ion transport</keyword>
<evidence type="ECO:0000256" key="4">
    <source>
        <dbReference type="ARBA" id="ARBA00023065"/>
    </source>
</evidence>
<evidence type="ECO:0000313" key="9">
    <source>
        <dbReference type="Proteomes" id="UP000256650"/>
    </source>
</evidence>
<comment type="caution">
    <text evidence="8">The sequence shown here is derived from an EMBL/GenBank/DDBJ whole genome shotgun (WGS) entry which is preliminary data.</text>
</comment>
<dbReference type="NCBIfam" id="NF006291">
    <property type="entry name" value="PRK08474.1"/>
    <property type="match status" value="1"/>
</dbReference>
<accession>A0A3D8IH96</accession>
<dbReference type="Proteomes" id="UP000256650">
    <property type="component" value="Unassembled WGS sequence"/>
</dbReference>
<keyword evidence="3 7" id="KW-0375">Hydrogen ion transport</keyword>
<reference evidence="8 9" key="1">
    <citation type="submission" date="2018-04" db="EMBL/GenBank/DDBJ databases">
        <title>Novel Campyloabacter and Helicobacter Species and Strains.</title>
        <authorList>
            <person name="Mannion A.J."/>
            <person name="Shen Z."/>
            <person name="Fox J.G."/>
        </authorList>
    </citation>
    <scope>NUCLEOTIDE SEQUENCE [LARGE SCALE GENOMIC DNA]</scope>
    <source>
        <strain evidence="8 9">MIT 99-5101</strain>
    </source>
</reference>
<keyword evidence="2 7" id="KW-0813">Transport</keyword>
<keyword evidence="6 7" id="KW-0066">ATP synthesis</keyword>
<dbReference type="OrthoDB" id="5339308at2"/>
<proteinExistence type="inferred from homology"/>
<dbReference type="GeneID" id="82534770"/>
<organism evidence="8 9">
    <name type="scientific">Helicobacter ganmani</name>
    <dbReference type="NCBI Taxonomy" id="60246"/>
    <lineage>
        <taxon>Bacteria</taxon>
        <taxon>Pseudomonadati</taxon>
        <taxon>Campylobacterota</taxon>
        <taxon>Epsilonproteobacteria</taxon>
        <taxon>Campylobacterales</taxon>
        <taxon>Helicobacteraceae</taxon>
        <taxon>Helicobacter</taxon>
    </lineage>
</organism>
<dbReference type="InterPro" id="IPR000711">
    <property type="entry name" value="ATPase_OSCP/dsu"/>
</dbReference>
<dbReference type="GO" id="GO:0046933">
    <property type="term" value="F:proton-transporting ATP synthase activity, rotational mechanism"/>
    <property type="evidence" value="ECO:0007669"/>
    <property type="project" value="UniProtKB-UniRule"/>
</dbReference>
<comment type="function">
    <text evidence="7">This protein is part of the stalk that links CF(0) to CF(1). It either transmits conformational changes from CF(0) to CF(1) or is implicated in proton conduction.</text>
</comment>
<dbReference type="EMBL" id="NXLS01000001">
    <property type="protein sequence ID" value="RDU64325.1"/>
    <property type="molecule type" value="Genomic_DNA"/>
</dbReference>
<dbReference type="AlphaFoldDB" id="A0A3D8IH96"/>
<comment type="similarity">
    <text evidence="7">Belongs to the ATPase delta chain family.</text>
</comment>
<keyword evidence="7" id="KW-0139">CF(1)</keyword>
<name>A0A3D8IH96_9HELI</name>
<dbReference type="Gene3D" id="1.10.520.20">
    <property type="entry name" value="N-terminal domain of the delta subunit of the F1F0-ATP synthase"/>
    <property type="match status" value="1"/>
</dbReference>
<dbReference type="Pfam" id="PF00213">
    <property type="entry name" value="OSCP"/>
    <property type="match status" value="1"/>
</dbReference>
<keyword evidence="5 7" id="KW-0472">Membrane</keyword>
<evidence type="ECO:0000256" key="2">
    <source>
        <dbReference type="ARBA" id="ARBA00022448"/>
    </source>
</evidence>
<dbReference type="InterPro" id="IPR026015">
    <property type="entry name" value="ATP_synth_OSCP/delta_N_sf"/>
</dbReference>
<dbReference type="HAMAP" id="MF_01416">
    <property type="entry name" value="ATP_synth_delta_bact"/>
    <property type="match status" value="1"/>
</dbReference>
<evidence type="ECO:0000256" key="3">
    <source>
        <dbReference type="ARBA" id="ARBA00022781"/>
    </source>
</evidence>
<evidence type="ECO:0000256" key="5">
    <source>
        <dbReference type="ARBA" id="ARBA00023136"/>
    </source>
</evidence>
<gene>
    <name evidence="7" type="primary">atpH</name>
    <name evidence="8" type="ORF">CQA43_00485</name>
</gene>
<evidence type="ECO:0000256" key="7">
    <source>
        <dbReference type="HAMAP-Rule" id="MF_01416"/>
    </source>
</evidence>
<comment type="function">
    <text evidence="7">F(1)F(0) ATP synthase produces ATP from ADP in the presence of a proton or sodium gradient. F-type ATPases consist of two structural domains, F(1) containing the extramembraneous catalytic core and F(0) containing the membrane proton channel, linked together by a central stalk and a peripheral stalk. During catalysis, ATP synthesis in the catalytic domain of F(1) is coupled via a rotary mechanism of the central stalk subunits to proton translocation.</text>
</comment>